<accession>A0ABP8KNZ6</accession>
<dbReference type="EMBL" id="BAABHB010000009">
    <property type="protein sequence ID" value="GAA4412114.1"/>
    <property type="molecule type" value="Genomic_DNA"/>
</dbReference>
<protein>
    <recommendedName>
        <fullName evidence="3">AhpC/TSA family protein</fullName>
    </recommendedName>
</protein>
<evidence type="ECO:0008006" key="3">
    <source>
        <dbReference type="Google" id="ProtNLM"/>
    </source>
</evidence>
<dbReference type="Proteomes" id="UP001500936">
    <property type="component" value="Unassembled WGS sequence"/>
</dbReference>
<evidence type="ECO:0000313" key="1">
    <source>
        <dbReference type="EMBL" id="GAA4412114.1"/>
    </source>
</evidence>
<reference evidence="2" key="1">
    <citation type="journal article" date="2019" name="Int. J. Syst. Evol. Microbiol.">
        <title>The Global Catalogue of Microorganisms (GCM) 10K type strain sequencing project: providing services to taxonomists for standard genome sequencing and annotation.</title>
        <authorList>
            <consortium name="The Broad Institute Genomics Platform"/>
            <consortium name="The Broad Institute Genome Sequencing Center for Infectious Disease"/>
            <person name="Wu L."/>
            <person name="Ma J."/>
        </authorList>
    </citation>
    <scope>NUCLEOTIDE SEQUENCE [LARGE SCALE GENOMIC DNA]</scope>
    <source>
        <strain evidence="2">JCM 17925</strain>
    </source>
</reference>
<proteinExistence type="predicted"/>
<keyword evidence="2" id="KW-1185">Reference proteome</keyword>
<evidence type="ECO:0000313" key="2">
    <source>
        <dbReference type="Proteomes" id="UP001500936"/>
    </source>
</evidence>
<name>A0ABP8KNZ6_9BACT</name>
<sequence length="542" mass="60443">MLNTLLLLSPALLAQTDSVTVTGRIRNLTPQLYRRSPQVLITRTNILQASQEIAHPAPLDAEGRFQVKVPLIYPLEELSFNFSNITTGFLAAPGTLSIDLNADSLYVAEAPFRFGGVNAQVNQQYARYRAYEAKNRKKPDGERLARQTTGRTAASAYRYLVDTFTETFRAFAASQTVLPLLSRWITAIARYDAARFQYEQAMAEGTDLPAALNDTLRPADDRLLTVARATAMERFSQYTVQGMSLLSAGQTNRSLPVPTLVDMVERYGKNLSETDRQRLRAIQAAGVIRQSDLRFVKGLMEQNADLFQRLINYEVLLGQGQTRYDTPSLDYLRGYTLVSALPTLPLTNAQLLYRHIRSQIKDPYIGTSLTDVYNRETKDSLLMQEAAGRLATGDSLSGLNEIASGIFATRNRTASGSQLLGTLLKNNAGRIVYALVWSPMAEESRQTALAAQRLRDAFSPRELALLYIAAPDVDPTVWQEYIVKNNLKGDHLYLSAEQWNEGISQLGNSYISVFDRAGKLQKRSAIAPQEFDKLVPQLKKLL</sequence>
<comment type="caution">
    <text evidence="1">The sequence shown here is derived from an EMBL/GenBank/DDBJ whole genome shotgun (WGS) entry which is preliminary data.</text>
</comment>
<gene>
    <name evidence="1" type="ORF">GCM10023187_38720</name>
</gene>
<organism evidence="1 2">
    <name type="scientific">Nibrella viscosa</name>
    <dbReference type="NCBI Taxonomy" id="1084524"/>
    <lineage>
        <taxon>Bacteria</taxon>
        <taxon>Pseudomonadati</taxon>
        <taxon>Bacteroidota</taxon>
        <taxon>Cytophagia</taxon>
        <taxon>Cytophagales</taxon>
        <taxon>Spirosomataceae</taxon>
        <taxon>Nibrella</taxon>
    </lineage>
</organism>